<reference evidence="2 3" key="1">
    <citation type="journal article" date="2024" name="J. Plant Pathol.">
        <title>Sequence and assembly of the genome of Seiridium unicorne, isolate CBS 538.82, causal agent of cypress canker disease.</title>
        <authorList>
            <person name="Scali E."/>
            <person name="Rocca G.D."/>
            <person name="Danti R."/>
            <person name="Garbelotto M."/>
            <person name="Barberini S."/>
            <person name="Baroncelli R."/>
            <person name="Emiliani G."/>
        </authorList>
    </citation>
    <scope>NUCLEOTIDE SEQUENCE [LARGE SCALE GENOMIC DNA]</scope>
    <source>
        <strain evidence="2 3">BM-138-508</strain>
    </source>
</reference>
<feature type="transmembrane region" description="Helical" evidence="1">
    <location>
        <begin position="58"/>
        <end position="79"/>
    </location>
</feature>
<accession>A0ABR2VBA7</accession>
<gene>
    <name evidence="2" type="ORF">SUNI508_03676</name>
</gene>
<sequence>MASKAFFDPIVLLRAAPLVTSTSALWFSLDQYTFLNNFLRPEHHEKANELVPSYFKTFFPGGAARIFLLYGISISTGAANFWGKPNGAWRWYAAGTALAATHFAFVPKIMWVIQSLCEDQYKGQGNRELKKWLTIHVIRSVIADLPAWICFGAAALTSLQAI</sequence>
<proteinExistence type="predicted"/>
<evidence type="ECO:0000313" key="3">
    <source>
        <dbReference type="Proteomes" id="UP001408356"/>
    </source>
</evidence>
<name>A0ABR2VBA7_9PEZI</name>
<evidence type="ECO:0000256" key="1">
    <source>
        <dbReference type="SAM" id="Phobius"/>
    </source>
</evidence>
<keyword evidence="1" id="KW-1133">Transmembrane helix</keyword>
<protein>
    <recommendedName>
        <fullName evidence="4">Integral membrane protein</fullName>
    </recommendedName>
</protein>
<feature type="transmembrane region" description="Helical" evidence="1">
    <location>
        <begin position="91"/>
        <end position="113"/>
    </location>
</feature>
<feature type="transmembrane region" description="Helical" evidence="1">
    <location>
        <begin position="12"/>
        <end position="29"/>
    </location>
</feature>
<dbReference type="Proteomes" id="UP001408356">
    <property type="component" value="Unassembled WGS sequence"/>
</dbReference>
<dbReference type="EMBL" id="JARVKF010000046">
    <property type="protein sequence ID" value="KAK9424188.1"/>
    <property type="molecule type" value="Genomic_DNA"/>
</dbReference>
<evidence type="ECO:0000313" key="2">
    <source>
        <dbReference type="EMBL" id="KAK9424188.1"/>
    </source>
</evidence>
<comment type="caution">
    <text evidence="2">The sequence shown here is derived from an EMBL/GenBank/DDBJ whole genome shotgun (WGS) entry which is preliminary data.</text>
</comment>
<keyword evidence="1" id="KW-0472">Membrane</keyword>
<keyword evidence="1" id="KW-0812">Transmembrane</keyword>
<organism evidence="2 3">
    <name type="scientific">Seiridium unicorne</name>
    <dbReference type="NCBI Taxonomy" id="138068"/>
    <lineage>
        <taxon>Eukaryota</taxon>
        <taxon>Fungi</taxon>
        <taxon>Dikarya</taxon>
        <taxon>Ascomycota</taxon>
        <taxon>Pezizomycotina</taxon>
        <taxon>Sordariomycetes</taxon>
        <taxon>Xylariomycetidae</taxon>
        <taxon>Amphisphaeriales</taxon>
        <taxon>Sporocadaceae</taxon>
        <taxon>Seiridium</taxon>
    </lineage>
</organism>
<keyword evidence="3" id="KW-1185">Reference proteome</keyword>
<evidence type="ECO:0008006" key="4">
    <source>
        <dbReference type="Google" id="ProtNLM"/>
    </source>
</evidence>